<dbReference type="PANTHER" id="PTHR30531">
    <property type="entry name" value="FLAGELLAR BIOSYNTHETIC PROTEIN FLHB"/>
    <property type="match status" value="1"/>
</dbReference>
<proteinExistence type="inferred from homology"/>
<evidence type="ECO:0000313" key="3">
    <source>
        <dbReference type="Proteomes" id="UP001262754"/>
    </source>
</evidence>
<comment type="similarity">
    <text evidence="1">Belongs to the type III secretion exporter family.</text>
</comment>
<dbReference type="EMBL" id="JAVDRL010000005">
    <property type="protein sequence ID" value="MDR6531331.1"/>
    <property type="molecule type" value="Genomic_DNA"/>
</dbReference>
<organism evidence="2 3">
    <name type="scientific">Caulobacter rhizosphaerae</name>
    <dbReference type="NCBI Taxonomy" id="2010972"/>
    <lineage>
        <taxon>Bacteria</taxon>
        <taxon>Pseudomonadati</taxon>
        <taxon>Pseudomonadota</taxon>
        <taxon>Alphaproteobacteria</taxon>
        <taxon>Caulobacterales</taxon>
        <taxon>Caulobacteraceae</taxon>
        <taxon>Caulobacter</taxon>
    </lineage>
</organism>
<dbReference type="SUPFAM" id="SSF160544">
    <property type="entry name" value="EscU C-terminal domain-like"/>
    <property type="match status" value="1"/>
</dbReference>
<dbReference type="Gene3D" id="3.40.1690.10">
    <property type="entry name" value="secretion proteins EscU"/>
    <property type="match status" value="1"/>
</dbReference>
<sequence>MTGAIRSAGPRIAVALHYEEPNAPRVVASGRGWVGDKIIETAREHGVPIEENPALAQALSTIELDEEIPEALYVAVAEILGFILRSAEGR</sequence>
<dbReference type="InterPro" id="IPR029025">
    <property type="entry name" value="T3SS_substrate_exporter_C"/>
</dbReference>
<keyword evidence="2" id="KW-0282">Flagellum</keyword>
<keyword evidence="2" id="KW-0966">Cell projection</keyword>
<evidence type="ECO:0000313" key="2">
    <source>
        <dbReference type="EMBL" id="MDR6531331.1"/>
    </source>
</evidence>
<keyword evidence="2" id="KW-0969">Cilium</keyword>
<dbReference type="Pfam" id="PF01312">
    <property type="entry name" value="Bac_export_2"/>
    <property type="match status" value="1"/>
</dbReference>
<dbReference type="PANTHER" id="PTHR30531:SF12">
    <property type="entry name" value="FLAGELLAR BIOSYNTHETIC PROTEIN FLHB"/>
    <property type="match status" value="1"/>
</dbReference>
<dbReference type="Proteomes" id="UP001262754">
    <property type="component" value="Unassembled WGS sequence"/>
</dbReference>
<evidence type="ECO:0000256" key="1">
    <source>
        <dbReference type="ARBA" id="ARBA00010690"/>
    </source>
</evidence>
<dbReference type="InterPro" id="IPR006135">
    <property type="entry name" value="T3SS_substrate_exporter"/>
</dbReference>
<keyword evidence="3" id="KW-1185">Reference proteome</keyword>
<comment type="caution">
    <text evidence="2">The sequence shown here is derived from an EMBL/GenBank/DDBJ whole genome shotgun (WGS) entry which is preliminary data.</text>
</comment>
<accession>A0ABU1N057</accession>
<protein>
    <submittedName>
        <fullName evidence="2">Flagellar biosynthesis protein</fullName>
    </submittedName>
</protein>
<gene>
    <name evidence="2" type="ORF">J2800_002073</name>
</gene>
<dbReference type="PRINTS" id="PR00950">
    <property type="entry name" value="TYPE3IMSPROT"/>
</dbReference>
<dbReference type="RefSeq" id="WP_056750136.1">
    <property type="nucleotide sequence ID" value="NZ_JAVDRL010000005.1"/>
</dbReference>
<reference evidence="2 3" key="1">
    <citation type="submission" date="2023-07" db="EMBL/GenBank/DDBJ databases">
        <title>Sorghum-associated microbial communities from plants grown in Nebraska, USA.</title>
        <authorList>
            <person name="Schachtman D."/>
        </authorList>
    </citation>
    <scope>NUCLEOTIDE SEQUENCE [LARGE SCALE GENOMIC DNA]</scope>
    <source>
        <strain evidence="2 3">DS2154</strain>
    </source>
</reference>
<name>A0ABU1N057_9CAUL</name>